<dbReference type="EMBL" id="BNAL01000001">
    <property type="protein sequence ID" value="GHF93355.1"/>
    <property type="molecule type" value="Genomic_DNA"/>
</dbReference>
<accession>A0ABQ3JWQ9</accession>
<proteinExistence type="predicted"/>
<dbReference type="RefSeq" id="WP_189641756.1">
    <property type="nucleotide sequence ID" value="NZ_BNAL01000001.1"/>
</dbReference>
<name>A0ABQ3JWQ9_9DEIO</name>
<organism evidence="1 2">
    <name type="scientific">Deinococcus piscis</name>
    <dbReference type="NCBI Taxonomy" id="394230"/>
    <lineage>
        <taxon>Bacteria</taxon>
        <taxon>Thermotogati</taxon>
        <taxon>Deinococcota</taxon>
        <taxon>Deinococci</taxon>
        <taxon>Deinococcales</taxon>
        <taxon>Deinococcaceae</taxon>
        <taxon>Deinococcus</taxon>
    </lineage>
</organism>
<gene>
    <name evidence="1" type="ORF">GCM10017783_01650</name>
</gene>
<evidence type="ECO:0000313" key="1">
    <source>
        <dbReference type="EMBL" id="GHF93355.1"/>
    </source>
</evidence>
<keyword evidence="2" id="KW-1185">Reference proteome</keyword>
<sequence length="138" mass="15810">MQQRAGRPIRRYAMPEPWFIPFEVTQAETLEGFISSQFLPRNEQMMRLQAAALLAEHPRWGYWLRSGTLHLGSQEGPPLRQVLADQPFLSAIGTAQLSQARALEFKRRLWALLAEFEQDEEGGESYALSVQLVRGQVR</sequence>
<reference evidence="2" key="1">
    <citation type="journal article" date="2019" name="Int. J. Syst. Evol. Microbiol.">
        <title>The Global Catalogue of Microorganisms (GCM) 10K type strain sequencing project: providing services to taxonomists for standard genome sequencing and annotation.</title>
        <authorList>
            <consortium name="The Broad Institute Genomics Platform"/>
            <consortium name="The Broad Institute Genome Sequencing Center for Infectious Disease"/>
            <person name="Wu L."/>
            <person name="Ma J."/>
        </authorList>
    </citation>
    <scope>NUCLEOTIDE SEQUENCE [LARGE SCALE GENOMIC DNA]</scope>
    <source>
        <strain evidence="2">CGMCC 1.18439</strain>
    </source>
</reference>
<protein>
    <submittedName>
        <fullName evidence="1">Uncharacterized protein</fullName>
    </submittedName>
</protein>
<dbReference type="Proteomes" id="UP000632154">
    <property type="component" value="Unassembled WGS sequence"/>
</dbReference>
<comment type="caution">
    <text evidence="1">The sequence shown here is derived from an EMBL/GenBank/DDBJ whole genome shotgun (WGS) entry which is preliminary data.</text>
</comment>
<evidence type="ECO:0000313" key="2">
    <source>
        <dbReference type="Proteomes" id="UP000632154"/>
    </source>
</evidence>